<evidence type="ECO:0000313" key="2">
    <source>
        <dbReference type="Proteomes" id="UP000094801"/>
    </source>
</evidence>
<dbReference type="EMBL" id="KV453861">
    <property type="protein sequence ID" value="ODV83725.1"/>
    <property type="molecule type" value="Genomic_DNA"/>
</dbReference>
<sequence>MLEYTSKQDAEFTIINEKYTFIKIELPASVKSHVIQNIESGNLNVSDLVATLDENAELQRYSKFNLLTSLLNLSDELTSNKDLFLKDLSIYINDHISSFSREEIETILYQYSSLDQPHLLNLAIANLNSMLAPNDVSLYVSYGLRLELFRFYIAEKDFQSAYHLLNSNAEHNLIPPASYIASYLSLLDTVANSLESSQKNKTMIFNAYSAPLSRVLRAHGGDYITPEMVSIVLRWMNSKEIVWFINYLKLCQAENFFTGFNSLMIDLYCVRLVEEYDLGAESNASPSEFGFESAGKLTSFINHLATSEFEPIDDSTIKTIINSYCKFGSSVAVRLWLGKLSEKLSAEDISTFTESLKSCQSQSPGNFPGFGKQALQSTIAYIEGLK</sequence>
<dbReference type="Proteomes" id="UP000094801">
    <property type="component" value="Unassembled WGS sequence"/>
</dbReference>
<name>A0A1E4SW48_9ASCO</name>
<keyword evidence="2" id="KW-1185">Reference proteome</keyword>
<organism evidence="1 2">
    <name type="scientific">[Candida] arabinofermentans NRRL YB-2248</name>
    <dbReference type="NCBI Taxonomy" id="983967"/>
    <lineage>
        <taxon>Eukaryota</taxon>
        <taxon>Fungi</taxon>
        <taxon>Dikarya</taxon>
        <taxon>Ascomycota</taxon>
        <taxon>Saccharomycotina</taxon>
        <taxon>Pichiomycetes</taxon>
        <taxon>Pichiales</taxon>
        <taxon>Pichiaceae</taxon>
        <taxon>Ogataea</taxon>
        <taxon>Ogataea/Candida clade</taxon>
    </lineage>
</organism>
<protein>
    <submittedName>
        <fullName evidence="1">Uncharacterized protein</fullName>
    </submittedName>
</protein>
<dbReference type="AlphaFoldDB" id="A0A1E4SW48"/>
<evidence type="ECO:0000313" key="1">
    <source>
        <dbReference type="EMBL" id="ODV83725.1"/>
    </source>
</evidence>
<accession>A0A1E4SW48</accession>
<gene>
    <name evidence="1" type="ORF">CANARDRAFT_202645</name>
</gene>
<proteinExistence type="predicted"/>
<reference evidence="2" key="1">
    <citation type="submission" date="2016-04" db="EMBL/GenBank/DDBJ databases">
        <title>Comparative genomics of biotechnologically important yeasts.</title>
        <authorList>
            <consortium name="DOE Joint Genome Institute"/>
            <person name="Riley R."/>
            <person name="Haridas S."/>
            <person name="Wolfe K.H."/>
            <person name="Lopes M.R."/>
            <person name="Hittinger C.T."/>
            <person name="Goker M."/>
            <person name="Salamov A."/>
            <person name="Wisecaver J."/>
            <person name="Long T.M."/>
            <person name="Aerts A.L."/>
            <person name="Barry K."/>
            <person name="Choi C."/>
            <person name="Clum A."/>
            <person name="Coughlan A.Y."/>
            <person name="Deshpande S."/>
            <person name="Douglass A.P."/>
            <person name="Hanson S.J."/>
            <person name="Klenk H.-P."/>
            <person name="Labutti K."/>
            <person name="Lapidus A."/>
            <person name="Lindquist E."/>
            <person name="Lipzen A."/>
            <person name="Meier-Kolthoff J.P."/>
            <person name="Ohm R.A."/>
            <person name="Otillar R.P."/>
            <person name="Pangilinan J."/>
            <person name="Peng Y."/>
            <person name="Rokas A."/>
            <person name="Rosa C.A."/>
            <person name="Scheuner C."/>
            <person name="Sibirny A.A."/>
            <person name="Slot J.C."/>
            <person name="Stielow J.B."/>
            <person name="Sun H."/>
            <person name="Kurtzman C.P."/>
            <person name="Blackwell M."/>
            <person name="Grigoriev I.V."/>
            <person name="Jeffries T.W."/>
        </authorList>
    </citation>
    <scope>NUCLEOTIDE SEQUENCE [LARGE SCALE GENOMIC DNA]</scope>
    <source>
        <strain evidence="2">NRRL YB-2248</strain>
    </source>
</reference>